<evidence type="ECO:0000313" key="2">
    <source>
        <dbReference type="Proteomes" id="UP000035800"/>
    </source>
</evidence>
<reference evidence="1 2" key="2">
    <citation type="journal article" date="2014" name="Emerg. Microbes Infect.">
        <title>Potential impact on kidney infection: a whole-genome analysis of Leptospira santarosai serovar Shermani.</title>
        <authorList>
            <person name="Chou L.F."/>
            <person name="Chen T.W."/>
            <person name="Ko Y.C."/>
            <person name="Pan M.J."/>
            <person name="Tian Y.C."/>
            <person name="Chiu C.H."/>
            <person name="Tang P."/>
            <person name="Hung C.C."/>
            <person name="Yang C.W."/>
        </authorList>
    </citation>
    <scope>NUCLEOTIDE SEQUENCE</scope>
    <source>
        <strain evidence="1 2">LT 821</strain>
    </source>
</reference>
<organism evidence="1 2">
    <name type="scientific">Leptospira santarosai serovar Shermani str. LT 821</name>
    <dbReference type="NCBI Taxonomy" id="758847"/>
    <lineage>
        <taxon>Bacteria</taxon>
        <taxon>Pseudomonadati</taxon>
        <taxon>Spirochaetota</taxon>
        <taxon>Spirochaetia</taxon>
        <taxon>Leptospirales</taxon>
        <taxon>Leptospiraceae</taxon>
        <taxon>Leptospira</taxon>
    </lineage>
</organism>
<gene>
    <name evidence="1" type="ORF">LSS_22005</name>
</gene>
<accession>A0A097ESN2</accession>
<name>A0A097ESN2_9LEPT</name>
<reference evidence="1 2" key="1">
    <citation type="journal article" date="2012" name="Gene">
        <title>Sequence of Leptospira santarosai serovar Shermani genome and prediction of virulence-associated genes.</title>
        <authorList>
            <person name="Chou L.F."/>
            <person name="Chen Y.T."/>
            <person name="Lu C.W."/>
            <person name="Ko Y.C."/>
            <person name="Tang C.Y."/>
            <person name="Pan M.J."/>
            <person name="Tian Y.C."/>
            <person name="Chiu C.H."/>
            <person name="Hung C.C."/>
            <person name="Yang C.W."/>
        </authorList>
    </citation>
    <scope>NUCLEOTIDE SEQUENCE [LARGE SCALE GENOMIC DNA]</scope>
    <source>
        <strain evidence="1">LT 821</strain>
    </source>
</reference>
<protein>
    <submittedName>
        <fullName evidence="1">Uncharacterized protein</fullName>
    </submittedName>
</protein>
<evidence type="ECO:0000313" key="1">
    <source>
        <dbReference type="EMBL" id="AIT10941.1"/>
    </source>
</evidence>
<proteinExistence type="predicted"/>
<dbReference type="KEGG" id="lst:LSS_22005"/>
<dbReference type="STRING" id="758847.LSS_22005"/>
<dbReference type="Proteomes" id="UP000035800">
    <property type="component" value="Chromosome I"/>
</dbReference>
<dbReference type="EMBL" id="CP006694">
    <property type="protein sequence ID" value="AIT10941.1"/>
    <property type="molecule type" value="Genomic_DNA"/>
</dbReference>
<dbReference type="AlphaFoldDB" id="A0A097ESN2"/>
<sequence>MISIVKKEATFSYKVVVLSRKLTLWIKIYLEK</sequence>